<proteinExistence type="predicted"/>
<evidence type="ECO:0000256" key="2">
    <source>
        <dbReference type="SAM" id="Phobius"/>
    </source>
</evidence>
<feature type="compositionally biased region" description="Basic and acidic residues" evidence="1">
    <location>
        <begin position="265"/>
        <end position="275"/>
    </location>
</feature>
<keyword evidence="4" id="KW-1185">Reference proteome</keyword>
<evidence type="ECO:0000313" key="4">
    <source>
        <dbReference type="Proteomes" id="UP001152759"/>
    </source>
</evidence>
<evidence type="ECO:0000256" key="1">
    <source>
        <dbReference type="SAM" id="MobiDB-lite"/>
    </source>
</evidence>
<feature type="region of interest" description="Disordered" evidence="1">
    <location>
        <begin position="247"/>
        <end position="302"/>
    </location>
</feature>
<evidence type="ECO:0000313" key="3">
    <source>
        <dbReference type="EMBL" id="CAH0386138.1"/>
    </source>
</evidence>
<dbReference type="EMBL" id="OU963864">
    <property type="protein sequence ID" value="CAH0386138.1"/>
    <property type="molecule type" value="Genomic_DNA"/>
</dbReference>
<organism evidence="3 4">
    <name type="scientific">Bemisia tabaci</name>
    <name type="common">Sweetpotato whitefly</name>
    <name type="synonym">Aleurodes tabaci</name>
    <dbReference type="NCBI Taxonomy" id="7038"/>
    <lineage>
        <taxon>Eukaryota</taxon>
        <taxon>Metazoa</taxon>
        <taxon>Ecdysozoa</taxon>
        <taxon>Arthropoda</taxon>
        <taxon>Hexapoda</taxon>
        <taxon>Insecta</taxon>
        <taxon>Pterygota</taxon>
        <taxon>Neoptera</taxon>
        <taxon>Paraneoptera</taxon>
        <taxon>Hemiptera</taxon>
        <taxon>Sternorrhyncha</taxon>
        <taxon>Aleyrodoidea</taxon>
        <taxon>Aleyrodidae</taxon>
        <taxon>Aleyrodinae</taxon>
        <taxon>Bemisia</taxon>
    </lineage>
</organism>
<keyword evidence="2" id="KW-1133">Transmembrane helix</keyword>
<feature type="compositionally biased region" description="Basic and acidic residues" evidence="1">
    <location>
        <begin position="364"/>
        <end position="375"/>
    </location>
</feature>
<feature type="transmembrane region" description="Helical" evidence="2">
    <location>
        <begin position="21"/>
        <end position="43"/>
    </location>
</feature>
<gene>
    <name evidence="3" type="ORF">BEMITA_LOCUS5295</name>
</gene>
<keyword evidence="2" id="KW-0812">Transmembrane</keyword>
<dbReference type="AlphaFoldDB" id="A0A9P0A8J4"/>
<feature type="region of interest" description="Disordered" evidence="1">
    <location>
        <begin position="341"/>
        <end position="398"/>
    </location>
</feature>
<sequence>MSVSSSVAEKMRQAPVRTIERLFRAFIVLVCLSLPTVLGLPLYGGKRFARSSLHYPQRSASALQWTPLPFAAYQPRVTRYYPPYSQDYSLEDYYPQAAYYYTPPAAEDATYPYYYVDRPAGYYAYKDPYEEPYEEEPTDYEFAERRPWFDDSNDLDTQNSDAISGTIVFGPAQSTARRDDTPITYGKKKLSKYDDEDEDVRELKSLIYGEAKPPKKHHHDTESDEQSVYIAERDGVFDLPRARWPKKSALKPLPPLSRAQPELFEEPHRVSDRKTPSSVPAPAPTLPTSTPKNGQKEELYHRPAGSIQLAAVRPHGSPSVIDTIKSLLSLEDSLNKRPKFPGAGAVASIAPAPSTRNFQPPSPERTHKSIGHHSDTSFGNGDSDAGMDLHSRTNILVR</sequence>
<keyword evidence="2" id="KW-0472">Membrane</keyword>
<feature type="region of interest" description="Disordered" evidence="1">
    <location>
        <begin position="209"/>
        <end position="229"/>
    </location>
</feature>
<name>A0A9P0A8J4_BEMTA</name>
<dbReference type="Proteomes" id="UP001152759">
    <property type="component" value="Chromosome 3"/>
</dbReference>
<reference evidence="3" key="1">
    <citation type="submission" date="2021-12" db="EMBL/GenBank/DDBJ databases">
        <authorList>
            <person name="King R."/>
        </authorList>
    </citation>
    <scope>NUCLEOTIDE SEQUENCE</scope>
</reference>
<accession>A0A9P0A8J4</accession>
<protein>
    <submittedName>
        <fullName evidence="3">Uncharacterized protein</fullName>
    </submittedName>
</protein>